<protein>
    <submittedName>
        <fullName evidence="1">Uncharacterized protein</fullName>
    </submittedName>
</protein>
<accession>A0ABM9J0W9</accession>
<proteinExistence type="predicted"/>
<evidence type="ECO:0000313" key="1">
    <source>
        <dbReference type="EMBL" id="CAJ0778786.1"/>
    </source>
</evidence>
<name>A0ABM9J0W9_9RALS</name>
<dbReference type="RefSeq" id="WP_182593955.1">
    <property type="nucleotide sequence ID" value="NZ_CATYWO010000001.1"/>
</dbReference>
<sequence length="71" mass="7680">MSDTAQAKGEIPQYELTEAAYIDDKYLEAGAKIQYLGEPGHHMTPLNAAAEAAAKKARKYLDPILAMTAVN</sequence>
<reference evidence="1 2" key="1">
    <citation type="submission" date="2023-07" db="EMBL/GenBank/DDBJ databases">
        <authorList>
            <person name="Peeters C."/>
        </authorList>
    </citation>
    <scope>NUCLEOTIDE SEQUENCE [LARGE SCALE GENOMIC DNA]</scope>
    <source>
        <strain evidence="1 2">LMG 7141</strain>
    </source>
</reference>
<gene>
    <name evidence="1" type="ORF">LMG7141_00799</name>
</gene>
<dbReference type="Proteomes" id="UP001189616">
    <property type="component" value="Unassembled WGS sequence"/>
</dbReference>
<dbReference type="EMBL" id="CATYWO010000001">
    <property type="protein sequence ID" value="CAJ0778786.1"/>
    <property type="molecule type" value="Genomic_DNA"/>
</dbReference>
<comment type="caution">
    <text evidence="1">The sequence shown here is derived from an EMBL/GenBank/DDBJ whole genome shotgun (WGS) entry which is preliminary data.</text>
</comment>
<keyword evidence="2" id="KW-1185">Reference proteome</keyword>
<organism evidence="1 2">
    <name type="scientific">Ralstonia condita</name>
    <dbReference type="NCBI Taxonomy" id="3058600"/>
    <lineage>
        <taxon>Bacteria</taxon>
        <taxon>Pseudomonadati</taxon>
        <taxon>Pseudomonadota</taxon>
        <taxon>Betaproteobacteria</taxon>
        <taxon>Burkholderiales</taxon>
        <taxon>Burkholderiaceae</taxon>
        <taxon>Ralstonia</taxon>
    </lineage>
</organism>
<evidence type="ECO:0000313" key="2">
    <source>
        <dbReference type="Proteomes" id="UP001189616"/>
    </source>
</evidence>